<dbReference type="Proteomes" id="UP000501240">
    <property type="component" value="Chromosome"/>
</dbReference>
<accession>A0A7D3VPP7</accession>
<keyword evidence="2" id="KW-1185">Reference proteome</keyword>
<protein>
    <submittedName>
        <fullName evidence="1">Uncharacterized protein</fullName>
    </submittedName>
</protein>
<evidence type="ECO:0000313" key="1">
    <source>
        <dbReference type="EMBL" id="QKG19695.1"/>
    </source>
</evidence>
<sequence length="150" mass="15729">MKPHVNIVVLVDAVGALSDRTLNNGNLSLVDDGAFGSRGQGTTELCTVVVPGQVVQWTAIAIDVQTTAEISAITFLPPDGAVGAGGAAAEQAPAWEAPGGGHENLDLKVWEGIVPAHLQRGVPYRYRLEVQMHEGRDSVLHIDTPALMCA</sequence>
<dbReference type="AlphaFoldDB" id="A0A7D3VPP7"/>
<dbReference type="RefSeq" id="WP_173093884.1">
    <property type="nucleotide sequence ID" value="NZ_CP053892.1"/>
</dbReference>
<dbReference type="EMBL" id="CP053892">
    <property type="protein sequence ID" value="QKG19695.1"/>
    <property type="molecule type" value="Genomic_DNA"/>
</dbReference>
<evidence type="ECO:0000313" key="2">
    <source>
        <dbReference type="Proteomes" id="UP000501240"/>
    </source>
</evidence>
<name>A0A7D3VPP7_ACTVE</name>
<gene>
    <name evidence="1" type="ORF">ACTIVE_1331</name>
</gene>
<organism evidence="1 2">
    <name type="scientific">Actinomadura verrucosospora</name>
    <dbReference type="NCBI Taxonomy" id="46165"/>
    <lineage>
        <taxon>Bacteria</taxon>
        <taxon>Bacillati</taxon>
        <taxon>Actinomycetota</taxon>
        <taxon>Actinomycetes</taxon>
        <taxon>Streptosporangiales</taxon>
        <taxon>Thermomonosporaceae</taxon>
        <taxon>Actinomadura</taxon>
    </lineage>
</organism>
<reference evidence="1 2" key="1">
    <citation type="submission" date="2020-05" db="EMBL/GenBank/DDBJ databases">
        <title>Actinomadura verrucosospora NRRL-B18236 (PFL_A860) Genome sequencing and assembly.</title>
        <authorList>
            <person name="Samborskyy M."/>
        </authorList>
    </citation>
    <scope>NUCLEOTIDE SEQUENCE [LARGE SCALE GENOMIC DNA]</scope>
    <source>
        <strain evidence="1 2">NRRL:B18236</strain>
    </source>
</reference>
<proteinExistence type="predicted"/>